<dbReference type="EMBL" id="UGQY01000001">
    <property type="protein sequence ID" value="STZ72507.1"/>
    <property type="molecule type" value="Genomic_DNA"/>
</dbReference>
<proteinExistence type="predicted"/>
<evidence type="ECO:0000313" key="2">
    <source>
        <dbReference type="EMBL" id="STZ72507.1"/>
    </source>
</evidence>
<protein>
    <recommendedName>
        <fullName evidence="4">Secreted protein</fullName>
    </recommendedName>
</protein>
<dbReference type="Proteomes" id="UP000255389">
    <property type="component" value="Unassembled WGS sequence"/>
</dbReference>
<name>A0A378U501_MYCFO</name>
<sequence>MSLSIAGLNVALFSSMNVFACRESAEMDPAIWSSAALWLCSWTSSASLLAMRLTTWSLRSDSTAVALSALASRLRNCSSRALRVRENRSTPATATFRSGGVSLNVSVRTASESDS</sequence>
<feature type="signal peptide" evidence="1">
    <location>
        <begin position="1"/>
        <end position="20"/>
    </location>
</feature>
<evidence type="ECO:0000256" key="1">
    <source>
        <dbReference type="SAM" id="SignalP"/>
    </source>
</evidence>
<evidence type="ECO:0000313" key="3">
    <source>
        <dbReference type="Proteomes" id="UP000255389"/>
    </source>
</evidence>
<reference evidence="2 3" key="1">
    <citation type="submission" date="2018-06" db="EMBL/GenBank/DDBJ databases">
        <authorList>
            <consortium name="Pathogen Informatics"/>
            <person name="Doyle S."/>
        </authorList>
    </citation>
    <scope>NUCLEOTIDE SEQUENCE [LARGE SCALE GENOMIC DNA]</scope>
    <source>
        <strain evidence="2 3">NCTC1542</strain>
    </source>
</reference>
<accession>A0A378U501</accession>
<dbReference type="AlphaFoldDB" id="A0A378U501"/>
<evidence type="ECO:0008006" key="4">
    <source>
        <dbReference type="Google" id="ProtNLM"/>
    </source>
</evidence>
<organism evidence="2 3">
    <name type="scientific">Mycolicibacterium fortuitum</name>
    <name type="common">Mycobacterium fortuitum</name>
    <dbReference type="NCBI Taxonomy" id="1766"/>
    <lineage>
        <taxon>Bacteria</taxon>
        <taxon>Bacillati</taxon>
        <taxon>Actinomycetota</taxon>
        <taxon>Actinomycetes</taxon>
        <taxon>Mycobacteriales</taxon>
        <taxon>Mycobacteriaceae</taxon>
        <taxon>Mycolicibacterium</taxon>
    </lineage>
</organism>
<feature type="chain" id="PRO_5039684523" description="Secreted protein" evidence="1">
    <location>
        <begin position="21"/>
        <end position="115"/>
    </location>
</feature>
<keyword evidence="1" id="KW-0732">Signal</keyword>
<gene>
    <name evidence="2" type="ORF">NCTC1542_00044</name>
</gene>